<keyword evidence="5 6" id="KW-0472">Membrane</keyword>
<organism evidence="8 9">
    <name type="scientific">Pedobacter cryophilus</name>
    <dbReference type="NCBI Taxonomy" id="2571271"/>
    <lineage>
        <taxon>Bacteria</taxon>
        <taxon>Pseudomonadati</taxon>
        <taxon>Bacteroidota</taxon>
        <taxon>Sphingobacteriia</taxon>
        <taxon>Sphingobacteriales</taxon>
        <taxon>Sphingobacteriaceae</taxon>
        <taxon>Pedobacter</taxon>
    </lineage>
</organism>
<dbReference type="OrthoDB" id="1524741at2"/>
<accession>A0A4U1C9T8</accession>
<keyword evidence="9" id="KW-1185">Reference proteome</keyword>
<evidence type="ECO:0000313" key="8">
    <source>
        <dbReference type="EMBL" id="TKC00428.1"/>
    </source>
</evidence>
<comment type="subcellular location">
    <subcellularLocation>
        <location evidence="1">Cell membrane</location>
        <topology evidence="1">Multi-pass membrane protein</topology>
    </subcellularLocation>
</comment>
<reference evidence="8 9" key="1">
    <citation type="submission" date="2019-04" db="EMBL/GenBank/DDBJ databases">
        <title>Pedobacter sp. AR-3-17 sp. nov., isolated from Arctic soil.</title>
        <authorList>
            <person name="Dahal R.H."/>
            <person name="Kim D.-U."/>
        </authorList>
    </citation>
    <scope>NUCLEOTIDE SEQUENCE [LARGE SCALE GENOMIC DNA]</scope>
    <source>
        <strain evidence="8 9">AR-3-17</strain>
    </source>
</reference>
<comment type="caution">
    <text evidence="8">The sequence shown here is derived from an EMBL/GenBank/DDBJ whole genome shotgun (WGS) entry which is preliminary data.</text>
</comment>
<protein>
    <recommendedName>
        <fullName evidence="7">Polysaccharide chain length determinant N-terminal domain-containing protein</fullName>
    </recommendedName>
</protein>
<keyword evidence="4 6" id="KW-1133">Transmembrane helix</keyword>
<evidence type="ECO:0000256" key="2">
    <source>
        <dbReference type="ARBA" id="ARBA00022475"/>
    </source>
</evidence>
<dbReference type="Pfam" id="PF02706">
    <property type="entry name" value="Wzz"/>
    <property type="match status" value="1"/>
</dbReference>
<gene>
    <name evidence="8" type="ORF">FA046_01730</name>
</gene>
<dbReference type="GO" id="GO:0005886">
    <property type="term" value="C:plasma membrane"/>
    <property type="evidence" value="ECO:0007669"/>
    <property type="project" value="UniProtKB-SubCell"/>
</dbReference>
<dbReference type="EMBL" id="SWBP01000001">
    <property type="protein sequence ID" value="TKC00428.1"/>
    <property type="molecule type" value="Genomic_DNA"/>
</dbReference>
<name>A0A4U1C9T8_9SPHI</name>
<sequence length="366" mass="41827">MQSEELQQFNLIAITKVGIKYRKHIIIFTLIGAVLGIILSFVIKPKYEAFTIFYAPANSSISKSVLDNNNLEGLMEFGSEEQTDQMLQILNSDQIKEKAIQKFNLIEHYGIDKNDKYVITKVKRKFESNAEFKRTDYLAVKITITDENPDYAANMANYVGYILDSLKTNIQQQRTKQAFEIIKIQYFSKKKELDSLQNVLTGLRQKGIYDYLAQSEVLTIAIVKAETQLQEEEARVKVYDAYKSKLPDTTIIRAKGRLAAAKAAISSLKPRIETFGKYSGDYVENEALFEKQKEALAILQNKYENAQVDFGQSINQKFIIDKAQKPEMKSYPNRLLVVLITTLVAFLIGLFMAIYNDIILPNFKKA</sequence>
<evidence type="ECO:0000256" key="1">
    <source>
        <dbReference type="ARBA" id="ARBA00004651"/>
    </source>
</evidence>
<keyword evidence="2" id="KW-1003">Cell membrane</keyword>
<dbReference type="InterPro" id="IPR003856">
    <property type="entry name" value="LPS_length_determ_N"/>
</dbReference>
<evidence type="ECO:0000256" key="5">
    <source>
        <dbReference type="ARBA" id="ARBA00023136"/>
    </source>
</evidence>
<evidence type="ECO:0000256" key="6">
    <source>
        <dbReference type="SAM" id="Phobius"/>
    </source>
</evidence>
<evidence type="ECO:0000256" key="3">
    <source>
        <dbReference type="ARBA" id="ARBA00022692"/>
    </source>
</evidence>
<feature type="domain" description="Polysaccharide chain length determinant N-terminal" evidence="7">
    <location>
        <begin position="8"/>
        <end position="102"/>
    </location>
</feature>
<dbReference type="InterPro" id="IPR050445">
    <property type="entry name" value="Bact_polysacc_biosynth/exp"/>
</dbReference>
<evidence type="ECO:0000259" key="7">
    <source>
        <dbReference type="Pfam" id="PF02706"/>
    </source>
</evidence>
<keyword evidence="3 6" id="KW-0812">Transmembrane</keyword>
<dbReference type="PANTHER" id="PTHR32309">
    <property type="entry name" value="TYROSINE-PROTEIN KINASE"/>
    <property type="match status" value="1"/>
</dbReference>
<feature type="transmembrane region" description="Helical" evidence="6">
    <location>
        <begin position="25"/>
        <end position="43"/>
    </location>
</feature>
<evidence type="ECO:0000256" key="4">
    <source>
        <dbReference type="ARBA" id="ARBA00022989"/>
    </source>
</evidence>
<dbReference type="GO" id="GO:0004713">
    <property type="term" value="F:protein tyrosine kinase activity"/>
    <property type="evidence" value="ECO:0007669"/>
    <property type="project" value="TreeGrafter"/>
</dbReference>
<dbReference type="RefSeq" id="WP_136824638.1">
    <property type="nucleotide sequence ID" value="NZ_SWBP01000001.1"/>
</dbReference>
<proteinExistence type="predicted"/>
<feature type="transmembrane region" description="Helical" evidence="6">
    <location>
        <begin position="335"/>
        <end position="355"/>
    </location>
</feature>
<dbReference type="AlphaFoldDB" id="A0A4U1C9T8"/>
<evidence type="ECO:0000313" key="9">
    <source>
        <dbReference type="Proteomes" id="UP000308181"/>
    </source>
</evidence>
<dbReference type="Proteomes" id="UP000308181">
    <property type="component" value="Unassembled WGS sequence"/>
</dbReference>
<dbReference type="PANTHER" id="PTHR32309:SF13">
    <property type="entry name" value="FERRIC ENTEROBACTIN TRANSPORT PROTEIN FEPE"/>
    <property type="match status" value="1"/>
</dbReference>